<organism evidence="2 3">
    <name type="scientific">Rurimicrobium arvi</name>
    <dbReference type="NCBI Taxonomy" id="2049916"/>
    <lineage>
        <taxon>Bacteria</taxon>
        <taxon>Pseudomonadati</taxon>
        <taxon>Bacteroidota</taxon>
        <taxon>Chitinophagia</taxon>
        <taxon>Chitinophagales</taxon>
        <taxon>Chitinophagaceae</taxon>
        <taxon>Rurimicrobium</taxon>
    </lineage>
</organism>
<proteinExistence type="predicted"/>
<dbReference type="InterPro" id="IPR050256">
    <property type="entry name" value="Glycosyltransferase_2"/>
</dbReference>
<dbReference type="CDD" id="cd04179">
    <property type="entry name" value="DPM_DPG-synthase_like"/>
    <property type="match status" value="1"/>
</dbReference>
<dbReference type="PANTHER" id="PTHR48090">
    <property type="entry name" value="UNDECAPRENYL-PHOSPHATE 4-DEOXY-4-FORMAMIDO-L-ARABINOSE TRANSFERASE-RELATED"/>
    <property type="match status" value="1"/>
</dbReference>
<sequence>MGQTLSIVIPAYNEGATIHRILNKVKAVRLIGDIEKEVIIVNDCSRDNTEEAVKAYQAANPDLPISYYKHEVNQGKGAALHTGIRNAKGELVVIQDADLEYDPEEYNLLLKPILDGFADVVYGSRFMGGNPHRILFFWHSIGNRWLTMLSNMLTNLNLSDMETCYKLCRREVIQSLDLKEKRFGFEPEVTAKLSRIPKIRIYEVGISYYGRTYEEGKKIGWRDGFRAIWCIMKYNIWSK</sequence>
<feature type="domain" description="Glycosyltransferase 2-like" evidence="1">
    <location>
        <begin position="6"/>
        <end position="174"/>
    </location>
</feature>
<evidence type="ECO:0000313" key="2">
    <source>
        <dbReference type="EMBL" id="GAA4449538.1"/>
    </source>
</evidence>
<name>A0ABP8MGG0_9BACT</name>
<dbReference type="InterPro" id="IPR001173">
    <property type="entry name" value="Glyco_trans_2-like"/>
</dbReference>
<dbReference type="Gene3D" id="3.90.550.10">
    <property type="entry name" value="Spore Coat Polysaccharide Biosynthesis Protein SpsA, Chain A"/>
    <property type="match status" value="1"/>
</dbReference>
<dbReference type="InterPro" id="IPR029044">
    <property type="entry name" value="Nucleotide-diphossugar_trans"/>
</dbReference>
<dbReference type="RefSeq" id="WP_344822151.1">
    <property type="nucleotide sequence ID" value="NZ_BAABEZ010000002.1"/>
</dbReference>
<keyword evidence="3" id="KW-1185">Reference proteome</keyword>
<reference evidence="3" key="1">
    <citation type="journal article" date="2019" name="Int. J. Syst. Evol. Microbiol.">
        <title>The Global Catalogue of Microorganisms (GCM) 10K type strain sequencing project: providing services to taxonomists for standard genome sequencing and annotation.</title>
        <authorList>
            <consortium name="The Broad Institute Genomics Platform"/>
            <consortium name="The Broad Institute Genome Sequencing Center for Infectious Disease"/>
            <person name="Wu L."/>
            <person name="Ma J."/>
        </authorList>
    </citation>
    <scope>NUCLEOTIDE SEQUENCE [LARGE SCALE GENOMIC DNA]</scope>
    <source>
        <strain evidence="3">JCM 31921</strain>
    </source>
</reference>
<comment type="caution">
    <text evidence="2">The sequence shown here is derived from an EMBL/GenBank/DDBJ whole genome shotgun (WGS) entry which is preliminary data.</text>
</comment>
<gene>
    <name evidence="2" type="ORF">GCM10023092_03950</name>
</gene>
<dbReference type="Pfam" id="PF00535">
    <property type="entry name" value="Glycos_transf_2"/>
    <property type="match status" value="1"/>
</dbReference>
<evidence type="ECO:0000313" key="3">
    <source>
        <dbReference type="Proteomes" id="UP001501410"/>
    </source>
</evidence>
<dbReference type="EMBL" id="BAABEZ010000002">
    <property type="protein sequence ID" value="GAA4449538.1"/>
    <property type="molecule type" value="Genomic_DNA"/>
</dbReference>
<protein>
    <submittedName>
        <fullName evidence="2">Glycosyltransferase family 2 protein</fullName>
    </submittedName>
</protein>
<dbReference type="Proteomes" id="UP001501410">
    <property type="component" value="Unassembled WGS sequence"/>
</dbReference>
<dbReference type="SUPFAM" id="SSF53448">
    <property type="entry name" value="Nucleotide-diphospho-sugar transferases"/>
    <property type="match status" value="1"/>
</dbReference>
<dbReference type="PANTHER" id="PTHR48090:SF7">
    <property type="entry name" value="RFBJ PROTEIN"/>
    <property type="match status" value="1"/>
</dbReference>
<accession>A0ABP8MGG0</accession>
<evidence type="ECO:0000259" key="1">
    <source>
        <dbReference type="Pfam" id="PF00535"/>
    </source>
</evidence>